<feature type="region of interest" description="Disordered" evidence="1">
    <location>
        <begin position="600"/>
        <end position="704"/>
    </location>
</feature>
<comment type="caution">
    <text evidence="2">The sequence shown here is derived from an EMBL/GenBank/DDBJ whole genome shotgun (WGS) entry which is preliminary data.</text>
</comment>
<feature type="compositionally biased region" description="Acidic residues" evidence="1">
    <location>
        <begin position="479"/>
        <end position="491"/>
    </location>
</feature>
<feature type="compositionally biased region" description="Gly residues" evidence="1">
    <location>
        <begin position="693"/>
        <end position="702"/>
    </location>
</feature>
<feature type="compositionally biased region" description="Low complexity" evidence="1">
    <location>
        <begin position="393"/>
        <end position="403"/>
    </location>
</feature>
<feature type="compositionally biased region" description="Basic and acidic residues" evidence="1">
    <location>
        <begin position="533"/>
        <end position="557"/>
    </location>
</feature>
<feature type="compositionally biased region" description="Basic and acidic residues" evidence="1">
    <location>
        <begin position="680"/>
        <end position="692"/>
    </location>
</feature>
<feature type="compositionally biased region" description="Basic and acidic residues" evidence="1">
    <location>
        <begin position="641"/>
        <end position="652"/>
    </location>
</feature>
<feature type="region of interest" description="Disordered" evidence="1">
    <location>
        <begin position="1"/>
        <end position="403"/>
    </location>
</feature>
<accession>A0A3M7FRN3</accession>
<feature type="compositionally biased region" description="Polar residues" evidence="1">
    <location>
        <begin position="38"/>
        <end position="51"/>
    </location>
</feature>
<dbReference type="PANTHER" id="PTHR38701:SF1">
    <property type="entry name" value="UP-REGULATED DURING SEPTATION PROTEIN 1 DOMAIN-CONTAINING PROTEIN"/>
    <property type="match status" value="1"/>
</dbReference>
<organism evidence="2 3">
    <name type="scientific">Hortaea werneckii</name>
    <name type="common">Black yeast</name>
    <name type="synonym">Cladosporium werneckii</name>
    <dbReference type="NCBI Taxonomy" id="91943"/>
    <lineage>
        <taxon>Eukaryota</taxon>
        <taxon>Fungi</taxon>
        <taxon>Dikarya</taxon>
        <taxon>Ascomycota</taxon>
        <taxon>Pezizomycotina</taxon>
        <taxon>Dothideomycetes</taxon>
        <taxon>Dothideomycetidae</taxon>
        <taxon>Mycosphaerellales</taxon>
        <taxon>Teratosphaeriaceae</taxon>
        <taxon>Hortaea</taxon>
    </lineage>
</organism>
<protein>
    <submittedName>
        <fullName evidence="2">Uncharacterized protein</fullName>
    </submittedName>
</protein>
<proteinExistence type="predicted"/>
<feature type="compositionally biased region" description="Low complexity" evidence="1">
    <location>
        <begin position="253"/>
        <end position="267"/>
    </location>
</feature>
<feature type="compositionally biased region" description="Polar residues" evidence="1">
    <location>
        <begin position="268"/>
        <end position="280"/>
    </location>
</feature>
<sequence length="727" mass="78849">MSADRSSNTNNTRPLKPGVAAPRTARSPLTPRVAAPSASATRPTISKTATVRSEPPRVAPRVRQEDVAGKDVVASGNVTLRSAARLSRAGSATPTQTDEESPNANRPRASAPKVTAERSASTIGLGVGSGMPGRISRPKSLVGSTSSQRATSPPLVRSLGHLDLSNGDESIESRFFHASDARRQEPVAKKPEPKRAATFFYADGKQEERKAPSPRPASPVQSTASEKRLSGPWIRNDHNAGSTQSPPMLSPALSGLSNSSPFFSSASTNQTTKRSPSPSKENIHLSYRKGASQIFGLRPTQRSHQDIRSIAESPSIGPDPSSYFTPHRKSPSLSSIDSSGSQQSRRRSATHIESTPSPLLHELKSPTVPRINKQPQQMMETPPREMRSPPPAAESAFSPTVNKSAAELAADARRERKVLDLEISNSSLLAINASLEREVRRQKSELKRFRRLSRAGRLSTNPLDRSARFSAEGTLSTLGEEEEDEEEDEEATFGLPSGFTDDVDDFSEDTEEEDDDDDDDGRDESSSPSSAQTRRDSARLAKDEKRLQRDLEKHKDLLVQSQRMNQSLKRCMYATEEMMREGRKALEFSVKVEDVRLGGRILTGHEEDEEGFEEGTGEQEEEEDGGGGGAEVDVGDESLQSEDHDRAAEDFLKVWQGLGGSRGNDGGGGGAHSLSAGRSEAGDRDSGIEADRPGGGLSGQGGRRMSLEDIKYFWPCRKAHCIVRDRD</sequence>
<feature type="compositionally biased region" description="Acidic residues" evidence="1">
    <location>
        <begin position="606"/>
        <end position="625"/>
    </location>
</feature>
<dbReference type="OrthoDB" id="2555519at2759"/>
<feature type="compositionally biased region" description="Gly residues" evidence="1">
    <location>
        <begin position="657"/>
        <end position="671"/>
    </location>
</feature>
<feature type="compositionally biased region" description="Basic and acidic residues" evidence="1">
    <location>
        <begin position="171"/>
        <end position="195"/>
    </location>
</feature>
<name>A0A3M7FRN3_HORWE</name>
<feature type="compositionally biased region" description="Low complexity" evidence="1">
    <location>
        <begin position="80"/>
        <end position="92"/>
    </location>
</feature>
<feature type="compositionally biased region" description="Low complexity" evidence="1">
    <location>
        <begin position="331"/>
        <end position="343"/>
    </location>
</feature>
<evidence type="ECO:0000313" key="3">
    <source>
        <dbReference type="Proteomes" id="UP000268823"/>
    </source>
</evidence>
<feature type="compositionally biased region" description="Acidic residues" evidence="1">
    <location>
        <begin position="501"/>
        <end position="522"/>
    </location>
</feature>
<feature type="compositionally biased region" description="Polar residues" evidence="1">
    <location>
        <begin position="1"/>
        <end position="13"/>
    </location>
</feature>
<dbReference type="VEuPathDB" id="FungiDB:BTJ68_07844"/>
<evidence type="ECO:0000313" key="2">
    <source>
        <dbReference type="EMBL" id="RMY91336.1"/>
    </source>
</evidence>
<gene>
    <name evidence="2" type="ORF">D0861_03150</name>
</gene>
<dbReference type="Proteomes" id="UP000268823">
    <property type="component" value="Unassembled WGS sequence"/>
</dbReference>
<evidence type="ECO:0000256" key="1">
    <source>
        <dbReference type="SAM" id="MobiDB-lite"/>
    </source>
</evidence>
<dbReference type="PANTHER" id="PTHR38701">
    <property type="entry name" value="CHROMOSOME 8, WHOLE GENOME SHOTGUN SEQUENCE"/>
    <property type="match status" value="1"/>
</dbReference>
<dbReference type="EMBL" id="QWIR01000042">
    <property type="protein sequence ID" value="RMY91336.1"/>
    <property type="molecule type" value="Genomic_DNA"/>
</dbReference>
<reference evidence="2 3" key="1">
    <citation type="journal article" date="2018" name="BMC Genomics">
        <title>Genomic evidence for intraspecific hybridization in a clonal and extremely halotolerant yeast.</title>
        <authorList>
            <person name="Gostincar C."/>
            <person name="Stajich J.E."/>
            <person name="Zupancic J."/>
            <person name="Zalar P."/>
            <person name="Gunde-Cimerman N."/>
        </authorList>
    </citation>
    <scope>NUCLEOTIDE SEQUENCE [LARGE SCALE GENOMIC DNA]</scope>
    <source>
        <strain evidence="2 3">EXF-2788</strain>
    </source>
</reference>
<feature type="region of interest" description="Disordered" evidence="1">
    <location>
        <begin position="439"/>
        <end position="562"/>
    </location>
</feature>
<feature type="compositionally biased region" description="Polar residues" evidence="1">
    <location>
        <begin position="142"/>
        <end position="151"/>
    </location>
</feature>
<dbReference type="AlphaFoldDB" id="A0A3M7FRN3"/>